<evidence type="ECO:0000256" key="5">
    <source>
        <dbReference type="ARBA" id="ARBA00022989"/>
    </source>
</evidence>
<keyword evidence="9" id="KW-0969">Cilium</keyword>
<organism evidence="9 10">
    <name type="scientific">Caenimonas koreensis DSM 17982</name>
    <dbReference type="NCBI Taxonomy" id="1121255"/>
    <lineage>
        <taxon>Bacteria</taxon>
        <taxon>Pseudomonadati</taxon>
        <taxon>Pseudomonadota</taxon>
        <taxon>Betaproteobacteria</taxon>
        <taxon>Burkholderiales</taxon>
        <taxon>Comamonadaceae</taxon>
        <taxon>Caenimonas</taxon>
    </lineage>
</organism>
<dbReference type="Pfam" id="PF00771">
    <property type="entry name" value="FHIPEP"/>
    <property type="match status" value="1"/>
</dbReference>
<sequence length="684" mass="74349">MKALQTFFGKHSDIALVMLVLGVLVVLFAPIPSALLDFLILANFCFAFLILLLTFYMARPVEFSTFPSLLLIATLFRLSLNVAATRLILSDGNAGKVIGAVGAYVVGGNYVIGLIVFLILIVVQYVVVTSGAQRVSEVAARFTLDSMPGQQMSIDADLNMGFIDQAEAQRRRKNIEKEAGFYGAMDGASKFVKGDAIAGIVILLINIIGGLLIGVMQHHIPWGQALQTYTLLTIGDGIVTQVPALVIAVGTGIIVTRSASDANLSKQALKQITSFPKTLLLVAGALCGLLLLPGIPALPTLTLLAGVLAVAFIAHRAQKSNADESASEADSDPDKSATGDDPYATLPVEPIEVHVGSNWVTLVTQTDGLFMDRIKAFRKQHALDFGLVLPRVRFKHSTRLAADKYEINVDGAALARGEARIAQWLAIHPAGDVRSIPGEVTRDPTYGLPALWIDEEQRLAAAAAKFTLVDGPTVLMTHLTEILRRESATLLTRAETDRLLARVRQSQPGLVEELIPTVLSVSDVQKVLQNLLREKVSIRHIDAILETLADCGRHTKDTSLLTEFVRQRLGHAICQGLLGEATSLQVMTLDPMIESRLLQGLQSAQSDNRAYALEPRLAEQFMSRLMQQAEQMMKNNLLPVVLCAPDLRRHIRALCERAIPHLRVLSLTEIPQTIDLKSYSVVTI</sequence>
<evidence type="ECO:0000313" key="9">
    <source>
        <dbReference type="EMBL" id="MRD48695.1"/>
    </source>
</evidence>
<feature type="transmembrane region" description="Helical" evidence="7">
    <location>
        <begin position="12"/>
        <end position="32"/>
    </location>
</feature>
<dbReference type="NCBIfam" id="TIGR01398">
    <property type="entry name" value="FlhA"/>
    <property type="match status" value="1"/>
</dbReference>
<protein>
    <recommendedName>
        <fullName evidence="7">Flagellar biosynthesis protein FlhA</fullName>
    </recommendedName>
</protein>
<keyword evidence="9" id="KW-0282">Flagellum</keyword>
<keyword evidence="9" id="KW-0966">Cell projection</keyword>
<name>A0A844AWE3_9BURK</name>
<keyword evidence="10" id="KW-1185">Reference proteome</keyword>
<keyword evidence="7" id="KW-1006">Bacterial flagellum protein export</keyword>
<dbReference type="PIRSF" id="PIRSF005419">
    <property type="entry name" value="FlhA"/>
    <property type="match status" value="1"/>
</dbReference>
<dbReference type="InterPro" id="IPR001712">
    <property type="entry name" value="T3SS_FHIPEP"/>
</dbReference>
<evidence type="ECO:0000313" key="10">
    <source>
        <dbReference type="Proteomes" id="UP000487350"/>
    </source>
</evidence>
<dbReference type="GO" id="GO:0044780">
    <property type="term" value="P:bacterial-type flagellum assembly"/>
    <property type="evidence" value="ECO:0007669"/>
    <property type="project" value="InterPro"/>
</dbReference>
<feature type="transmembrane region" description="Helical" evidence="7">
    <location>
        <begin position="238"/>
        <end position="259"/>
    </location>
</feature>
<proteinExistence type="inferred from homology"/>
<comment type="subcellular location">
    <subcellularLocation>
        <location evidence="1 7">Cell membrane</location>
        <topology evidence="1 7">Multi-pass membrane protein</topology>
    </subcellularLocation>
</comment>
<dbReference type="AlphaFoldDB" id="A0A844AWE3"/>
<feature type="transmembrane region" description="Helical" evidence="7">
    <location>
        <begin position="280"/>
        <end position="313"/>
    </location>
</feature>
<dbReference type="PANTHER" id="PTHR30161">
    <property type="entry name" value="FLAGELLAR EXPORT PROTEIN, MEMBRANE FLHA SUBUNIT-RELATED"/>
    <property type="match status" value="1"/>
</dbReference>
<dbReference type="InterPro" id="IPR042194">
    <property type="entry name" value="FHIPEP_1"/>
</dbReference>
<comment type="caution">
    <text evidence="9">The sequence shown here is derived from an EMBL/GenBank/DDBJ whole genome shotgun (WGS) entry which is preliminary data.</text>
</comment>
<dbReference type="Gene3D" id="3.40.30.60">
    <property type="entry name" value="FHIPEP family, domain 1"/>
    <property type="match status" value="1"/>
</dbReference>
<dbReference type="EMBL" id="WJBU01000015">
    <property type="protein sequence ID" value="MRD48695.1"/>
    <property type="molecule type" value="Genomic_DNA"/>
</dbReference>
<dbReference type="InterPro" id="IPR006301">
    <property type="entry name" value="FlhA"/>
</dbReference>
<comment type="similarity">
    <text evidence="2 7">Belongs to the FHIPEP (flagella/HR/invasion proteins export pore) family.</text>
</comment>
<dbReference type="PANTHER" id="PTHR30161:SF1">
    <property type="entry name" value="FLAGELLAR BIOSYNTHESIS PROTEIN FLHA-RELATED"/>
    <property type="match status" value="1"/>
</dbReference>
<evidence type="ECO:0000256" key="7">
    <source>
        <dbReference type="RuleBase" id="RU364093"/>
    </source>
</evidence>
<keyword evidence="4 7" id="KW-0812">Transmembrane</keyword>
<evidence type="ECO:0000256" key="2">
    <source>
        <dbReference type="ARBA" id="ARBA00008835"/>
    </source>
</evidence>
<feature type="region of interest" description="Disordered" evidence="8">
    <location>
        <begin position="322"/>
        <end position="343"/>
    </location>
</feature>
<dbReference type="InterPro" id="IPR042196">
    <property type="entry name" value="FHIPEP_4"/>
</dbReference>
<feature type="transmembrane region" description="Helical" evidence="7">
    <location>
        <begin position="196"/>
        <end position="218"/>
    </location>
</feature>
<dbReference type="GO" id="GO:0005886">
    <property type="term" value="C:plasma membrane"/>
    <property type="evidence" value="ECO:0007669"/>
    <property type="project" value="UniProtKB-SubCell"/>
</dbReference>
<keyword evidence="6 7" id="KW-0472">Membrane</keyword>
<keyword evidence="7" id="KW-0813">Transport</keyword>
<dbReference type="PRINTS" id="PR00949">
    <property type="entry name" value="TYPE3IMAPROT"/>
</dbReference>
<keyword evidence="3 7" id="KW-1003">Cell membrane</keyword>
<evidence type="ECO:0000256" key="3">
    <source>
        <dbReference type="ARBA" id="ARBA00022475"/>
    </source>
</evidence>
<dbReference type="Gene3D" id="3.40.50.12790">
    <property type="entry name" value="FHIPEP family, domain 4"/>
    <property type="match status" value="1"/>
</dbReference>
<evidence type="ECO:0000256" key="8">
    <source>
        <dbReference type="SAM" id="MobiDB-lite"/>
    </source>
</evidence>
<feature type="transmembrane region" description="Helical" evidence="7">
    <location>
        <begin position="69"/>
        <end position="89"/>
    </location>
</feature>
<feature type="transmembrane region" description="Helical" evidence="7">
    <location>
        <begin position="101"/>
        <end position="127"/>
    </location>
</feature>
<dbReference type="GO" id="GO:0009306">
    <property type="term" value="P:protein secretion"/>
    <property type="evidence" value="ECO:0007669"/>
    <property type="project" value="InterPro"/>
</dbReference>
<gene>
    <name evidence="7 9" type="primary">flhA</name>
    <name evidence="9" type="ORF">GHT07_15505</name>
</gene>
<evidence type="ECO:0000256" key="6">
    <source>
        <dbReference type="ARBA" id="ARBA00023136"/>
    </source>
</evidence>
<keyword evidence="5 7" id="KW-1133">Transmembrane helix</keyword>
<feature type="transmembrane region" description="Helical" evidence="7">
    <location>
        <begin position="38"/>
        <end position="57"/>
    </location>
</feature>
<dbReference type="Proteomes" id="UP000487350">
    <property type="component" value="Unassembled WGS sequence"/>
</dbReference>
<dbReference type="Gene3D" id="1.10.8.540">
    <property type="entry name" value="FHIPEP family, domain 3"/>
    <property type="match status" value="1"/>
</dbReference>
<comment type="function">
    <text evidence="7">Required for formation of the rod structure of the flagellar apparatus. Together with FliI and FliH, may constitute the export apparatus of flagellin.</text>
</comment>
<keyword evidence="7" id="KW-1005">Bacterial flagellum biogenesis</keyword>
<dbReference type="InterPro" id="IPR042193">
    <property type="entry name" value="FHIPEP_3"/>
</dbReference>
<evidence type="ECO:0000256" key="4">
    <source>
        <dbReference type="ARBA" id="ARBA00022692"/>
    </source>
</evidence>
<keyword evidence="7" id="KW-0653">Protein transport</keyword>
<evidence type="ECO:0000256" key="1">
    <source>
        <dbReference type="ARBA" id="ARBA00004651"/>
    </source>
</evidence>
<accession>A0A844AWE3</accession>
<reference evidence="9 10" key="1">
    <citation type="submission" date="2019-11" db="EMBL/GenBank/DDBJ databases">
        <title>Caenimonas koreensis gen. nov., sp. nov., isolated from activated sludge.</title>
        <authorList>
            <person name="Seung H.R."/>
        </authorList>
    </citation>
    <scope>NUCLEOTIDE SEQUENCE [LARGE SCALE GENOMIC DNA]</scope>
    <source>
        <strain evidence="9 10">EMB320</strain>
    </source>
</reference>